<dbReference type="InterPro" id="IPR020568">
    <property type="entry name" value="Ribosomal_Su5_D2-typ_SF"/>
</dbReference>
<dbReference type="SUPFAM" id="SSF54211">
    <property type="entry name" value="Ribosomal protein S5 domain 2-like"/>
    <property type="match status" value="1"/>
</dbReference>
<dbReference type="Gene3D" id="3.30.230.10">
    <property type="match status" value="1"/>
</dbReference>
<dbReference type="InterPro" id="IPR009071">
    <property type="entry name" value="HMG_box_dom"/>
</dbReference>
<dbReference type="InterPro" id="IPR036890">
    <property type="entry name" value="HATPase_C_sf"/>
</dbReference>
<protein>
    <submittedName>
        <fullName evidence="6">Putative PMS1 protein-like 1</fullName>
    </submittedName>
</protein>
<proteinExistence type="inferred from homology"/>
<dbReference type="CDD" id="cd00782">
    <property type="entry name" value="MutL_Trans"/>
    <property type="match status" value="1"/>
</dbReference>
<dbReference type="PROSITE" id="PS00058">
    <property type="entry name" value="DNA_MISMATCH_REPAIR_1"/>
    <property type="match status" value="1"/>
</dbReference>
<evidence type="ECO:0000256" key="4">
    <source>
        <dbReference type="SAM" id="MobiDB-lite"/>
    </source>
</evidence>
<dbReference type="Gene3D" id="1.10.30.10">
    <property type="entry name" value="High mobility group box domain"/>
    <property type="match status" value="1"/>
</dbReference>
<sequence length="802" mass="89599">MALHALPADTIRLIKSTQVITTPVSIVKELVENAVDAEASTVSVKLENYGFVRLEVRDNGKGISEEDIKFVAKPHFTSKISSFADLSSLTSYGFRGEALSSLCAVADVTITTKTKESSMGHIYTFTHQGDVATKKPAATPKGTSIVVSNLFKNVPVRRQYYNNPKRRKDELKKVEDMMLSFCVAAPEVHLTLVHEKNTMIQKNPAKGIHHSLMNIFPTVYKKLKAEAKEVEGVKLEVYLPDRGFCADQSTSRSCSDRLFVIVNRRPVSHKSIEKMVKAHFSQASEGCHGRYPMGVISLVLSPDDIDINLEPNKNKVLLKNEETALESLKEILENIYGSLEMTKKSSHKKNGSGQLEQGPYTNRRKHTDSSDCDSQDPGRPCPKDPSHTNALKRLQPPSPGKLLSPVPSKKIKHESLSPTSYEYVHGKSVKRPASAFILYSRDIRRTVLRENPGKDFAFIAKTMADRWKVADAETKEYYRGLSNEESRRYQEEIRKIRENRSQNDSIFEKSNISRATLDKFVGPLTPVAIKADGKRHRKEPEKAKCPWRNKTKNIEVDLGKIKQQLKQRSSQANLPGPFGLIGSLANCGGWLCQEGGSITALSTSRLQEAVLSCTLLNTFNLTPKDLKDSIPFNARRLLANGFKVALYPASSSSVLSHGEIIGMADCIGFYGLKDLKEILTVVTSNPTASLGRSRPLKLQHWLKGETVRMIRSGPNLTKREDVSEKLKQWQKMQGIEGESRPSLSSGKSHYPPLPASSPFILSTPCAPRSRLTLPRLTVFYRTLTRIKDFLEELKDRGIRGKW</sequence>
<dbReference type="InterPro" id="IPR002099">
    <property type="entry name" value="MutL/Mlh/PMS"/>
</dbReference>
<feature type="domain" description="HMG box" evidence="5">
    <location>
        <begin position="429"/>
        <end position="497"/>
    </location>
</feature>
<dbReference type="InterPro" id="IPR014721">
    <property type="entry name" value="Ribsml_uS5_D2-typ_fold_subgr"/>
</dbReference>
<dbReference type="OrthoDB" id="10254304at2759"/>
<accession>A0A423TEU2</accession>
<dbReference type="AlphaFoldDB" id="A0A423TEU2"/>
<organism evidence="6 7">
    <name type="scientific">Penaeus vannamei</name>
    <name type="common">Whiteleg shrimp</name>
    <name type="synonym">Litopenaeus vannamei</name>
    <dbReference type="NCBI Taxonomy" id="6689"/>
    <lineage>
        <taxon>Eukaryota</taxon>
        <taxon>Metazoa</taxon>
        <taxon>Ecdysozoa</taxon>
        <taxon>Arthropoda</taxon>
        <taxon>Crustacea</taxon>
        <taxon>Multicrustacea</taxon>
        <taxon>Malacostraca</taxon>
        <taxon>Eumalacostraca</taxon>
        <taxon>Eucarida</taxon>
        <taxon>Decapoda</taxon>
        <taxon>Dendrobranchiata</taxon>
        <taxon>Penaeoidea</taxon>
        <taxon>Penaeidae</taxon>
        <taxon>Penaeus</taxon>
    </lineage>
</organism>
<keyword evidence="3" id="KW-0539">Nucleus</keyword>
<dbReference type="InterPro" id="IPR038973">
    <property type="entry name" value="MutL/Mlh/Pms-like"/>
</dbReference>
<evidence type="ECO:0000313" key="7">
    <source>
        <dbReference type="Proteomes" id="UP000283509"/>
    </source>
</evidence>
<dbReference type="Proteomes" id="UP000283509">
    <property type="component" value="Unassembled WGS sequence"/>
</dbReference>
<dbReference type="STRING" id="6689.A0A423TEU2"/>
<reference evidence="6 7" key="1">
    <citation type="submission" date="2018-04" db="EMBL/GenBank/DDBJ databases">
        <authorList>
            <person name="Zhang X."/>
            <person name="Yuan J."/>
            <person name="Li F."/>
            <person name="Xiang J."/>
        </authorList>
    </citation>
    <scope>NUCLEOTIDE SEQUENCE [LARGE SCALE GENOMIC DNA]</scope>
    <source>
        <tissue evidence="6">Muscle</tissue>
    </source>
</reference>
<dbReference type="InterPro" id="IPR036910">
    <property type="entry name" value="HMG_box_dom_sf"/>
</dbReference>
<dbReference type="InterPro" id="IPR013507">
    <property type="entry name" value="DNA_mismatch_S5_2-like"/>
</dbReference>
<comment type="similarity">
    <text evidence="1">Belongs to the DNA mismatch repair MutL/HexB family.</text>
</comment>
<dbReference type="SUPFAM" id="SSF55874">
    <property type="entry name" value="ATPase domain of HSP90 chaperone/DNA topoisomerase II/histidine kinase"/>
    <property type="match status" value="1"/>
</dbReference>
<gene>
    <name evidence="6" type="ORF">C7M84_006505</name>
</gene>
<dbReference type="CDD" id="cd00084">
    <property type="entry name" value="HMG-box_SF"/>
    <property type="match status" value="1"/>
</dbReference>
<dbReference type="GO" id="GO:0032389">
    <property type="term" value="C:MutLalpha complex"/>
    <property type="evidence" value="ECO:0007669"/>
    <property type="project" value="TreeGrafter"/>
</dbReference>
<keyword evidence="2" id="KW-0227">DNA damage</keyword>
<dbReference type="GO" id="GO:0140664">
    <property type="term" value="F:ATP-dependent DNA damage sensor activity"/>
    <property type="evidence" value="ECO:0007669"/>
    <property type="project" value="InterPro"/>
</dbReference>
<dbReference type="PROSITE" id="PS50118">
    <property type="entry name" value="HMG_BOX_2"/>
    <property type="match status" value="1"/>
</dbReference>
<evidence type="ECO:0000256" key="3">
    <source>
        <dbReference type="PROSITE-ProRule" id="PRU00267"/>
    </source>
</evidence>
<comment type="caution">
    <text evidence="6">The sequence shown here is derived from an EMBL/GenBank/DDBJ whole genome shotgun (WGS) entry which is preliminary data.</text>
</comment>
<evidence type="ECO:0000256" key="2">
    <source>
        <dbReference type="ARBA" id="ARBA00022763"/>
    </source>
</evidence>
<dbReference type="SMART" id="SM01340">
    <property type="entry name" value="DNA_mis_repair"/>
    <property type="match status" value="1"/>
</dbReference>
<dbReference type="NCBIfam" id="TIGR00585">
    <property type="entry name" value="mutl"/>
    <property type="match status" value="1"/>
</dbReference>
<dbReference type="FunFam" id="3.30.565.10:FF:000017">
    <property type="entry name" value="PMS1 homolog 1, mismatch repair system component"/>
    <property type="match status" value="1"/>
</dbReference>
<dbReference type="CDD" id="cd16926">
    <property type="entry name" value="HATPase_MutL-MLH-PMS-like"/>
    <property type="match status" value="1"/>
</dbReference>
<dbReference type="GO" id="GO:0030983">
    <property type="term" value="F:mismatched DNA binding"/>
    <property type="evidence" value="ECO:0007669"/>
    <property type="project" value="InterPro"/>
</dbReference>
<reference evidence="6 7" key="2">
    <citation type="submission" date="2019-01" db="EMBL/GenBank/DDBJ databases">
        <title>The decoding of complex shrimp genome reveals the adaptation for benthos swimmer, frequently molting mechanism and breeding impact on genome.</title>
        <authorList>
            <person name="Sun Y."/>
            <person name="Gao Y."/>
            <person name="Yu Y."/>
        </authorList>
    </citation>
    <scope>NUCLEOTIDE SEQUENCE [LARGE SCALE GENOMIC DNA]</scope>
    <source>
        <tissue evidence="6">Muscle</tissue>
    </source>
</reference>
<dbReference type="SUPFAM" id="SSF47095">
    <property type="entry name" value="HMG-box"/>
    <property type="match status" value="1"/>
</dbReference>
<dbReference type="PANTHER" id="PTHR10073">
    <property type="entry name" value="DNA MISMATCH REPAIR PROTEIN MLH, PMS, MUTL"/>
    <property type="match status" value="1"/>
</dbReference>
<dbReference type="Pfam" id="PF01119">
    <property type="entry name" value="DNA_mis_repair"/>
    <property type="match status" value="1"/>
</dbReference>
<dbReference type="EMBL" id="QCYY01001826">
    <property type="protein sequence ID" value="ROT74972.1"/>
    <property type="molecule type" value="Genomic_DNA"/>
</dbReference>
<feature type="DNA-binding region" description="HMG box" evidence="3">
    <location>
        <begin position="429"/>
        <end position="497"/>
    </location>
</feature>
<evidence type="ECO:0000256" key="1">
    <source>
        <dbReference type="ARBA" id="ARBA00006082"/>
    </source>
</evidence>
<dbReference type="Pfam" id="PF13589">
    <property type="entry name" value="HATPase_c_3"/>
    <property type="match status" value="1"/>
</dbReference>
<dbReference type="SMART" id="SM00398">
    <property type="entry name" value="HMG"/>
    <property type="match status" value="1"/>
</dbReference>
<dbReference type="GO" id="GO:0005524">
    <property type="term" value="F:ATP binding"/>
    <property type="evidence" value="ECO:0007669"/>
    <property type="project" value="InterPro"/>
</dbReference>
<dbReference type="InterPro" id="IPR014762">
    <property type="entry name" value="DNA_mismatch_repair_CS"/>
</dbReference>
<dbReference type="PANTHER" id="PTHR10073:SF54">
    <property type="entry name" value="PMS1 PROTEIN HOMOLOG 1"/>
    <property type="match status" value="1"/>
</dbReference>
<dbReference type="Pfam" id="PF00505">
    <property type="entry name" value="HMG_box"/>
    <property type="match status" value="1"/>
</dbReference>
<feature type="region of interest" description="Disordered" evidence="4">
    <location>
        <begin position="343"/>
        <end position="414"/>
    </location>
</feature>
<dbReference type="Gene3D" id="3.30.565.10">
    <property type="entry name" value="Histidine kinase-like ATPase, C-terminal domain"/>
    <property type="match status" value="1"/>
</dbReference>
<keyword evidence="7" id="KW-1185">Reference proteome</keyword>
<name>A0A423TEU2_PENVA</name>
<dbReference type="GO" id="GO:0016887">
    <property type="term" value="F:ATP hydrolysis activity"/>
    <property type="evidence" value="ECO:0007669"/>
    <property type="project" value="InterPro"/>
</dbReference>
<keyword evidence="3" id="KW-0238">DNA-binding</keyword>
<evidence type="ECO:0000259" key="5">
    <source>
        <dbReference type="PROSITE" id="PS50118"/>
    </source>
</evidence>
<dbReference type="GO" id="GO:0006298">
    <property type="term" value="P:mismatch repair"/>
    <property type="evidence" value="ECO:0007669"/>
    <property type="project" value="InterPro"/>
</dbReference>
<evidence type="ECO:0000313" key="6">
    <source>
        <dbReference type="EMBL" id="ROT74972.1"/>
    </source>
</evidence>